<name>A0A8C8S2T4_9SAUR</name>
<keyword evidence="3" id="KW-0808">Transferase</keyword>
<evidence type="ECO:0000256" key="6">
    <source>
        <dbReference type="SAM" id="Phobius"/>
    </source>
</evidence>
<keyword evidence="6" id="KW-0812">Transmembrane</keyword>
<dbReference type="GO" id="GO:0000049">
    <property type="term" value="F:tRNA binding"/>
    <property type="evidence" value="ECO:0007669"/>
    <property type="project" value="TreeGrafter"/>
</dbReference>
<dbReference type="PANTHER" id="PTHR13563:SF5">
    <property type="entry name" value="TRNA METHYLTRANSFERASE 10 HOMOLOG C"/>
    <property type="match status" value="1"/>
</dbReference>
<dbReference type="Ensembl" id="ENSPCET00000015244.1">
    <property type="protein sequence ID" value="ENSPCEP00000014715.1"/>
    <property type="gene ID" value="ENSPCEG00000011658.1"/>
</dbReference>
<comment type="catalytic activity">
    <reaction evidence="5">
        <text>guanosine(9) in tRNA + S-adenosyl-L-methionine = N(1)-methylguanosine(9) in tRNA + S-adenosyl-L-homocysteine + H(+)</text>
        <dbReference type="Rhea" id="RHEA:43156"/>
        <dbReference type="Rhea" id="RHEA-COMP:10367"/>
        <dbReference type="Rhea" id="RHEA-COMP:10368"/>
        <dbReference type="ChEBI" id="CHEBI:15378"/>
        <dbReference type="ChEBI" id="CHEBI:57856"/>
        <dbReference type="ChEBI" id="CHEBI:59789"/>
        <dbReference type="ChEBI" id="CHEBI:73542"/>
        <dbReference type="ChEBI" id="CHEBI:74269"/>
        <dbReference type="EC" id="2.1.1.221"/>
    </reaction>
</comment>
<dbReference type="GO" id="GO:0070131">
    <property type="term" value="P:positive regulation of mitochondrial translation"/>
    <property type="evidence" value="ECO:0007669"/>
    <property type="project" value="TreeGrafter"/>
</dbReference>
<evidence type="ECO:0000256" key="1">
    <source>
        <dbReference type="ARBA" id="ARBA00012797"/>
    </source>
</evidence>
<keyword evidence="6" id="KW-0472">Membrane</keyword>
<accession>A0A8C8S2T4</accession>
<dbReference type="InterPro" id="IPR028564">
    <property type="entry name" value="MT_TRM10-typ"/>
</dbReference>
<organism evidence="8 9">
    <name type="scientific">Pelusios castaneus</name>
    <name type="common">West African mud turtle</name>
    <dbReference type="NCBI Taxonomy" id="367368"/>
    <lineage>
        <taxon>Eukaryota</taxon>
        <taxon>Metazoa</taxon>
        <taxon>Chordata</taxon>
        <taxon>Craniata</taxon>
        <taxon>Vertebrata</taxon>
        <taxon>Euteleostomi</taxon>
        <taxon>Archelosauria</taxon>
        <taxon>Testudinata</taxon>
        <taxon>Testudines</taxon>
        <taxon>Pleurodira</taxon>
        <taxon>Pelomedusidae</taxon>
        <taxon>Pelusios</taxon>
    </lineage>
</organism>
<dbReference type="Gene3D" id="3.40.1280.30">
    <property type="match status" value="1"/>
</dbReference>
<dbReference type="AlphaFoldDB" id="A0A8C8S2T4"/>
<dbReference type="EC" id="2.1.1.221" evidence="1"/>
<reference evidence="8" key="2">
    <citation type="submission" date="2025-09" db="UniProtKB">
        <authorList>
            <consortium name="Ensembl"/>
        </authorList>
    </citation>
    <scope>IDENTIFICATION</scope>
</reference>
<dbReference type="GO" id="GO:0097745">
    <property type="term" value="P:mitochondrial tRNA 5'-end processing"/>
    <property type="evidence" value="ECO:0007669"/>
    <property type="project" value="TreeGrafter"/>
</dbReference>
<keyword evidence="6" id="KW-1133">Transmembrane helix</keyword>
<sequence length="345" mass="39658">MLLISIVRHSIFPSAIQNGTKKGFFSTILHKLFPCRTLILSPAPRKLIPPDPTEKLDLDGWKTIMCSGLQEEVSETPEGEEDSTLAATRKLVEMWRLSGKDVPKNISEEELKKFMEQTSKVSKKKYLKFLAIKERSRKSMEIKKEMKKEARMERLQQAEENKTGKSRNTFLLQFWASSLQGVYKWRAAQSMIFGQPLVFDMAYENYMTCKEMNSAMRQLMETEGCNRRAVDPFHLHFCNFKIDGAYHKELAKRYGEAWDDLLVTVTEQSHVDVFPRNKLIYLTADSPNLWFCVLLAVFCLGVLGVFLASWVFRKISSHDLLILLSGVILVSVHKKPPSNLCSVTY</sequence>
<dbReference type="GO" id="GO:0005739">
    <property type="term" value="C:mitochondrion"/>
    <property type="evidence" value="ECO:0007669"/>
    <property type="project" value="TreeGrafter"/>
</dbReference>
<evidence type="ECO:0000313" key="9">
    <source>
        <dbReference type="Proteomes" id="UP000694393"/>
    </source>
</evidence>
<dbReference type="InterPro" id="IPR007356">
    <property type="entry name" value="tRNA_m1G_MeTrfase_euk"/>
</dbReference>
<keyword evidence="2" id="KW-0489">Methyltransferase</keyword>
<feature type="transmembrane region" description="Helical" evidence="6">
    <location>
        <begin position="288"/>
        <end position="312"/>
    </location>
</feature>
<evidence type="ECO:0000256" key="5">
    <source>
        <dbReference type="ARBA" id="ARBA00048434"/>
    </source>
</evidence>
<feature type="domain" description="SAM-dependent MTase TRM10-type" evidence="7">
    <location>
        <begin position="183"/>
        <end position="345"/>
    </location>
</feature>
<dbReference type="GO" id="GO:0005654">
    <property type="term" value="C:nucleoplasm"/>
    <property type="evidence" value="ECO:0007669"/>
    <property type="project" value="TreeGrafter"/>
</dbReference>
<evidence type="ECO:0000256" key="3">
    <source>
        <dbReference type="ARBA" id="ARBA00022679"/>
    </source>
</evidence>
<dbReference type="Proteomes" id="UP000694393">
    <property type="component" value="Unplaced"/>
</dbReference>
<evidence type="ECO:0000256" key="4">
    <source>
        <dbReference type="ARBA" id="ARBA00022691"/>
    </source>
</evidence>
<proteinExistence type="predicted"/>
<reference evidence="8" key="1">
    <citation type="submission" date="2025-08" db="UniProtKB">
        <authorList>
            <consortium name="Ensembl"/>
        </authorList>
    </citation>
    <scope>IDENTIFICATION</scope>
</reference>
<evidence type="ECO:0000256" key="2">
    <source>
        <dbReference type="ARBA" id="ARBA00022603"/>
    </source>
</evidence>
<dbReference type="PANTHER" id="PTHR13563">
    <property type="entry name" value="TRNA (GUANINE-9-) METHYLTRANSFERASE"/>
    <property type="match status" value="1"/>
</dbReference>
<evidence type="ECO:0000259" key="7">
    <source>
        <dbReference type="PROSITE" id="PS51675"/>
    </source>
</evidence>
<dbReference type="PROSITE" id="PS51675">
    <property type="entry name" value="SAM_MT_TRM10"/>
    <property type="match status" value="1"/>
</dbReference>
<evidence type="ECO:0000313" key="8">
    <source>
        <dbReference type="Ensembl" id="ENSPCEP00000014715.1"/>
    </source>
</evidence>
<keyword evidence="9" id="KW-1185">Reference proteome</keyword>
<dbReference type="GO" id="GO:0032259">
    <property type="term" value="P:methylation"/>
    <property type="evidence" value="ECO:0007669"/>
    <property type="project" value="UniProtKB-KW"/>
</dbReference>
<protein>
    <recommendedName>
        <fullName evidence="1">tRNA (guanine(9)-N(1))-methyltransferase</fullName>
        <ecNumber evidence="1">2.1.1.221</ecNumber>
    </recommendedName>
</protein>
<dbReference type="GO" id="GO:0052905">
    <property type="term" value="F:tRNA (guanosine(9)-N1)-methyltransferase activity"/>
    <property type="evidence" value="ECO:0007669"/>
    <property type="project" value="UniProtKB-EC"/>
</dbReference>
<keyword evidence="4" id="KW-0949">S-adenosyl-L-methionine</keyword>
<dbReference type="InterPro" id="IPR038459">
    <property type="entry name" value="MT_TRM10-typ_sf"/>
</dbReference>